<organism evidence="5">
    <name type="scientific">Oryza sativa subsp. japonica</name>
    <name type="common">Rice</name>
    <dbReference type="NCBI Taxonomy" id="39947"/>
    <lineage>
        <taxon>Eukaryota</taxon>
        <taxon>Viridiplantae</taxon>
        <taxon>Streptophyta</taxon>
        <taxon>Embryophyta</taxon>
        <taxon>Tracheophyta</taxon>
        <taxon>Spermatophyta</taxon>
        <taxon>Magnoliopsida</taxon>
        <taxon>Liliopsida</taxon>
        <taxon>Poales</taxon>
        <taxon>Poaceae</taxon>
        <taxon>BOP clade</taxon>
        <taxon>Oryzoideae</taxon>
        <taxon>Oryzeae</taxon>
        <taxon>Oryzinae</taxon>
        <taxon>Oryza</taxon>
        <taxon>Oryza sativa</taxon>
    </lineage>
</organism>
<accession>Q2QWF8</accession>
<dbReference type="EMBL" id="DP000011">
    <property type="protein sequence ID" value="ABA96646.1"/>
    <property type="molecule type" value="Genomic_DNA"/>
</dbReference>
<evidence type="ECO:0000259" key="4">
    <source>
        <dbReference type="Pfam" id="PF10536"/>
    </source>
</evidence>
<dbReference type="InterPro" id="IPR010811">
    <property type="entry name" value="DUF1409"/>
</dbReference>
<dbReference type="PANTHER" id="PTHR46033:SF65">
    <property type="entry name" value="AMINOTRANSFERASE-LIKE PLANT MOBILE DOMAIN-CONTAINING PROTEIN"/>
    <property type="match status" value="1"/>
</dbReference>
<feature type="domain" description="DUF1409" evidence="3">
    <location>
        <begin position="648"/>
        <end position="695"/>
    </location>
</feature>
<name>Q2QWF8_ORYSJ</name>
<evidence type="ECO:0000313" key="5">
    <source>
        <dbReference type="EMBL" id="ABA96646.1"/>
    </source>
</evidence>
<feature type="region of interest" description="Disordered" evidence="2">
    <location>
        <begin position="416"/>
        <end position="453"/>
    </location>
</feature>
<dbReference type="InterPro" id="IPR044824">
    <property type="entry name" value="MAIN-like"/>
</dbReference>
<feature type="compositionally biased region" description="Basic residues" evidence="2">
    <location>
        <begin position="556"/>
        <end position="567"/>
    </location>
</feature>
<reference evidence="5" key="3">
    <citation type="submission" date="2006-01" db="EMBL/GenBank/DDBJ databases">
        <authorList>
            <person name="Buell R."/>
        </authorList>
    </citation>
    <scope>NUCLEOTIDE SEQUENCE</scope>
</reference>
<dbReference type="AlphaFoldDB" id="Q2QWF8"/>
<proteinExistence type="predicted"/>
<feature type="compositionally biased region" description="Polar residues" evidence="2">
    <location>
        <begin position="416"/>
        <end position="426"/>
    </location>
</feature>
<gene>
    <name evidence="5" type="ordered locus">LOC_Os12g09490</name>
</gene>
<feature type="coiled-coil region" evidence="1">
    <location>
        <begin position="741"/>
        <end position="796"/>
    </location>
</feature>
<dbReference type="InterPro" id="IPR019557">
    <property type="entry name" value="AminoTfrase-like_pln_mobile"/>
</dbReference>
<reference evidence="5" key="2">
    <citation type="submission" date="2005-04" db="EMBL/GenBank/DDBJ databases">
        <authorList>
            <person name="Buell C.R."/>
            <person name="Wing R.A."/>
            <person name="McCombie W.A."/>
            <person name="Ouyang S."/>
        </authorList>
    </citation>
    <scope>NUCLEOTIDE SEQUENCE</scope>
</reference>
<keyword evidence="1" id="KW-0175">Coiled coil</keyword>
<dbReference type="PANTHER" id="PTHR46033">
    <property type="entry name" value="PROTEIN MAIN-LIKE 2"/>
    <property type="match status" value="1"/>
</dbReference>
<evidence type="ECO:0008006" key="6">
    <source>
        <dbReference type="Google" id="ProtNLM"/>
    </source>
</evidence>
<protein>
    <recommendedName>
        <fullName evidence="6">Aminotransferase-like protein</fullName>
    </recommendedName>
</protein>
<feature type="domain" description="Aminotransferase-like plant mobile" evidence="4">
    <location>
        <begin position="13"/>
        <end position="193"/>
    </location>
</feature>
<feature type="compositionally biased region" description="Polar residues" evidence="2">
    <location>
        <begin position="537"/>
        <end position="550"/>
    </location>
</feature>
<evidence type="ECO:0000259" key="3">
    <source>
        <dbReference type="Pfam" id="PF07197"/>
    </source>
</evidence>
<sequence>MSASKQAHWDEIGISQALALTIANLAKDEPLIAAATYFWSNTLNAFLFNQGPMTPTLLDIIMLTGLDVTSSANPMNLNTKSTFEFKTKSIGGWSGYIAAYMGKGPVTPREHVAFLLMWLEKFLFCGSSCGPTTNWQFIAEALESKKQFPLGKILLGYLYQMLNNASAKMIISSVVGAGGPWWLLQSWLNLVVMKVVNRPSVTEAEFPRLEPIVEDDGEERTHCRCMSYGEYASMPADAGAKLSAELLKDWFFSFYDGFQKDARVWFFYADSMDFELPADFRFEDINHEKFQQSREVFTTAISPCILPVGIHQGRNIQVSYEFYHPMSSARQLGMGQLPISLYFADKIQCRGDISSTLMMDRLLNIPRPPLGSIENIKLARFRSRALDRWWSEWKLHLFHQLASMYMIDLFPDAIPQTTESSPPRRSNSGKDIEYTPSLIPNGGGPSPSAIGYNAPKTSALLQGLIREPADAGKKRKTRSSAVDILAPALKKKTKPKKTTPADDLPVLDPSIEKVPDEEVIGDDVDQAAAEISDTERTPSASPKHTPSTPSAPVHFLSKKKTAVRKKSATSTPKPAAPVESGGRTPSAADSHHVEGEEQLAAPVIPVLADLFSFDIKDYLDETEQDITSKATALLPDDVKRTLKDISHRLEASLDNLVTNCGPIRERFTDIQALLPDELADALTPAVYLEQHQFKLEKARQRLADRRERKAIEATIQHNRQLVHVEKSKLDQLSEGPIKSNINRLEARKIDLMAQLQECNAELDLEHKKLADLPQAVEEQKAKLKSAIKNIADMTKSLKVIPGTDAQDAQAIEEVDQIRQRAISAIQGYLSQ</sequence>
<dbReference type="Pfam" id="PF07197">
    <property type="entry name" value="DUF1409"/>
    <property type="match status" value="1"/>
</dbReference>
<dbReference type="GO" id="GO:0010073">
    <property type="term" value="P:meristem maintenance"/>
    <property type="evidence" value="ECO:0007669"/>
    <property type="project" value="InterPro"/>
</dbReference>
<feature type="region of interest" description="Disordered" evidence="2">
    <location>
        <begin position="469"/>
        <end position="594"/>
    </location>
</feature>
<dbReference type="Pfam" id="PF10536">
    <property type="entry name" value="PMD"/>
    <property type="match status" value="1"/>
</dbReference>
<evidence type="ECO:0000256" key="2">
    <source>
        <dbReference type="SAM" id="MobiDB-lite"/>
    </source>
</evidence>
<reference evidence="5" key="1">
    <citation type="journal article" date="2005" name="BMC Biol.">
        <title>The sequence of rice chromosomes 11 and 12, rich in disease resistance genes and recent gene duplications.</title>
        <authorList>
            <consortium name="The rice chromosomes 11 and 12 sequencing consortia"/>
        </authorList>
    </citation>
    <scope>NUCLEOTIDE SEQUENCE [LARGE SCALE GENOMIC DNA]</scope>
</reference>
<evidence type="ECO:0000256" key="1">
    <source>
        <dbReference type="SAM" id="Coils"/>
    </source>
</evidence>